<keyword evidence="3" id="KW-1185">Reference proteome</keyword>
<dbReference type="InterPro" id="IPR024029">
    <property type="entry name" value="Pyridox_Oxase_FMN-dep"/>
</dbReference>
<dbReference type="KEGG" id="azc:AZC_3390"/>
<feature type="domain" description="Pyridoxamine 5'-phosphate oxidase N-terminal" evidence="1">
    <location>
        <begin position="30"/>
        <end position="150"/>
    </location>
</feature>
<dbReference type="PANTHER" id="PTHR42815">
    <property type="entry name" value="FAD-BINDING, PUTATIVE (AFU_ORTHOLOGUE AFUA_6G07600)-RELATED"/>
    <property type="match status" value="1"/>
</dbReference>
<dbReference type="NCBIfam" id="TIGR04025">
    <property type="entry name" value="PPOX_FMN_DR2398"/>
    <property type="match status" value="1"/>
</dbReference>
<dbReference type="AlphaFoldDB" id="A8IIC8"/>
<reference evidence="2 3" key="5">
    <citation type="journal article" date="2010" name="Appl. Environ. Microbiol.">
        <title>phrR-like gene praR of Azorhizobium caulinodans ORS571 is essential for symbiosis with Sesbania rostrata and is involved in expression of reb genes.</title>
        <authorList>
            <person name="Akiba N."/>
            <person name="Aono T."/>
            <person name="Toyazaki H."/>
            <person name="Sato S."/>
            <person name="Oyaizu H."/>
        </authorList>
    </citation>
    <scope>NUCLEOTIDE SEQUENCE [LARGE SCALE GENOMIC DNA]</scope>
    <source>
        <strain evidence="3">ATCC 43989 / DSM 5975 / JCM 20966 / LMG 6465 / NBRC 14845 / NCIMB 13405 / ORS 571</strain>
    </source>
</reference>
<protein>
    <recommendedName>
        <fullName evidence="1">Pyridoxamine 5'-phosphate oxidase N-terminal domain-containing protein</fullName>
    </recommendedName>
</protein>
<dbReference type="SUPFAM" id="SSF50475">
    <property type="entry name" value="FMN-binding split barrel"/>
    <property type="match status" value="1"/>
</dbReference>
<dbReference type="HOGENOM" id="CLU_085054_1_0_5"/>
<reference evidence="2 3" key="1">
    <citation type="journal article" date="2007" name="Appl. Environ. Microbiol.">
        <title>Rhizobial factors required for stem nodule maturation and maintenance in Sesbania rostrata-Azorhizobium caulinodans ORS571 symbiosis.</title>
        <authorList>
            <person name="Suzuki S."/>
            <person name="Aono T."/>
            <person name="Lee KB."/>
            <person name="Suzuki T."/>
            <person name="Liu CT."/>
            <person name="Miwa H."/>
            <person name="Wakao S."/>
            <person name="Iki T."/>
            <person name="Oyaizu H."/>
        </authorList>
    </citation>
    <scope>NUCLEOTIDE SEQUENCE [LARGE SCALE GENOMIC DNA]</scope>
    <source>
        <strain evidence="3">ATCC 43989 / DSM 5975 / JCM 20966 / LMG 6465 / NBRC 14845 / NCIMB 13405 / ORS 571</strain>
    </source>
</reference>
<dbReference type="PANTHER" id="PTHR42815:SF2">
    <property type="entry name" value="FAD-BINDING, PUTATIVE (AFU_ORTHOLOGUE AFUA_6G07600)-RELATED"/>
    <property type="match status" value="1"/>
</dbReference>
<dbReference type="RefSeq" id="WP_012171913.1">
    <property type="nucleotide sequence ID" value="NC_009937.1"/>
</dbReference>
<dbReference type="Gene3D" id="2.30.110.10">
    <property type="entry name" value="Electron Transport, Fmn-binding Protein, Chain A"/>
    <property type="match status" value="1"/>
</dbReference>
<name>A8IIC8_AZOC5</name>
<dbReference type="InterPro" id="IPR011576">
    <property type="entry name" value="Pyridox_Oxase_N"/>
</dbReference>
<dbReference type="InterPro" id="IPR012349">
    <property type="entry name" value="Split_barrel_FMN-bd"/>
</dbReference>
<evidence type="ECO:0000313" key="2">
    <source>
        <dbReference type="EMBL" id="BAF89388.1"/>
    </source>
</evidence>
<sequence length="202" mass="22493">MSRIETVEQLRSHYKAVSPRAAQKVLSKLDAHCRRFIGLSPFVMLATSSRDGALDVTPRGDLPGFVQVEDETTLILPDRPGNNRLDSLTNILENPGIGLIFLIPGVDETLRINGTAEIRVDEDLRRASAVEGKLPTSVLRISVREAYLHCAKAFMRSRLWDPEAQVERSVLPTLGQMLKDQIGLAEAESQEAMLARFQHAMY</sequence>
<proteinExistence type="predicted"/>
<dbReference type="STRING" id="438753.AZC_3390"/>
<organism evidence="2 3">
    <name type="scientific">Azorhizobium caulinodans (strain ATCC 43989 / DSM 5975 / JCM 20966 / LMG 6465 / NBRC 14845 / NCIMB 13405 / ORS 571)</name>
    <dbReference type="NCBI Taxonomy" id="438753"/>
    <lineage>
        <taxon>Bacteria</taxon>
        <taxon>Pseudomonadati</taxon>
        <taxon>Pseudomonadota</taxon>
        <taxon>Alphaproteobacteria</taxon>
        <taxon>Hyphomicrobiales</taxon>
        <taxon>Xanthobacteraceae</taxon>
        <taxon>Azorhizobium</taxon>
    </lineage>
</organism>
<dbReference type="eggNOG" id="COG3576">
    <property type="taxonomic scope" value="Bacteria"/>
</dbReference>
<gene>
    <name evidence="2" type="ordered locus">AZC_3390</name>
</gene>
<reference evidence="2 3" key="3">
    <citation type="journal article" date="2008" name="BMC Genomics">
        <title>The genome of the versatile nitrogen fixer Azorhizobium caulinodans ORS571.</title>
        <authorList>
            <person name="Lee KB."/>
            <person name="Backer P.D."/>
            <person name="Aono T."/>
            <person name="Liu CT."/>
            <person name="Suzuki S."/>
            <person name="Suzuki T."/>
            <person name="Kaneko T."/>
            <person name="Yamada M."/>
            <person name="Tabata S."/>
            <person name="Kupfer D.M."/>
            <person name="Najar F.Z."/>
            <person name="Wiley G.B."/>
            <person name="Roe B."/>
            <person name="Binnewies T.T."/>
            <person name="Ussery D.W."/>
            <person name="D'Haeze W."/>
            <person name="Herder J.D."/>
            <person name="Gevers D."/>
            <person name="Vereecke D."/>
            <person name="Holsters M."/>
            <person name="Oyaizu H."/>
        </authorList>
    </citation>
    <scope>NUCLEOTIDE SEQUENCE [LARGE SCALE GENOMIC DNA]</scope>
    <source>
        <strain evidence="3">ATCC 43989 / DSM 5975 / JCM 20966 / LMG 6465 / NBRC 14845 / NCIMB 13405 / ORS 571</strain>
    </source>
</reference>
<dbReference type="Pfam" id="PF01243">
    <property type="entry name" value="PNPOx_N"/>
    <property type="match status" value="1"/>
</dbReference>
<evidence type="ECO:0000313" key="3">
    <source>
        <dbReference type="Proteomes" id="UP000000270"/>
    </source>
</evidence>
<reference evidence="2 3" key="6">
    <citation type="journal article" date="2011" name="Appl. Environ. Microbiol.">
        <title>Involvement of the azorhizobial chromosome partition gene (parA) in the onset of bacteroid differentiation during Sesbania rostrata stem nodule development.</title>
        <authorList>
            <person name="Liu CT."/>
            <person name="Lee KB."/>
            <person name="Wang YS."/>
            <person name="Peng MH."/>
            <person name="Lee KT."/>
            <person name="Suzuki S."/>
            <person name="Suzuki T."/>
            <person name="Oyaizu H."/>
        </authorList>
    </citation>
    <scope>NUCLEOTIDE SEQUENCE [LARGE SCALE GENOMIC DNA]</scope>
    <source>
        <strain evidence="3">ATCC 43989 / DSM 5975 / JCM 20966 / LMG 6465 / NBRC 14845 / NCIMB 13405 / ORS 571</strain>
    </source>
</reference>
<reference evidence="3" key="2">
    <citation type="submission" date="2007-04" db="EMBL/GenBank/DDBJ databases">
        <title>Complete genome sequence of the nitrogen-fixing bacterium Azorhizobium caulinodans ORS571.</title>
        <authorList>
            <person name="Lee K.B."/>
            <person name="Backer P.D."/>
            <person name="Aono T."/>
            <person name="Liu C.T."/>
            <person name="Suzuki S."/>
            <person name="Suzuki T."/>
            <person name="Kaneko T."/>
            <person name="Yamada M."/>
            <person name="Tabata S."/>
            <person name="Kupfer D.M."/>
            <person name="Najar F.Z."/>
            <person name="Wiley G.B."/>
            <person name="Roe B."/>
            <person name="Binnewies T."/>
            <person name="Ussery D."/>
            <person name="Vereecke D."/>
            <person name="Gevers D."/>
            <person name="Holsters M."/>
            <person name="Oyaizu H."/>
        </authorList>
    </citation>
    <scope>NUCLEOTIDE SEQUENCE [LARGE SCALE GENOMIC DNA]</scope>
    <source>
        <strain evidence="3">ATCC 43989 / DSM 5975 / JCM 20966 / LMG 6465 / NBRC 14845 / NCIMB 13405 / ORS 571</strain>
    </source>
</reference>
<accession>A8IIC8</accession>
<evidence type="ECO:0000259" key="1">
    <source>
        <dbReference type="Pfam" id="PF01243"/>
    </source>
</evidence>
<dbReference type="EMBL" id="AP009384">
    <property type="protein sequence ID" value="BAF89388.1"/>
    <property type="molecule type" value="Genomic_DNA"/>
</dbReference>
<dbReference type="Proteomes" id="UP000000270">
    <property type="component" value="Chromosome"/>
</dbReference>
<reference evidence="2 3" key="4">
    <citation type="journal article" date="2009" name="Appl. Environ. Microbiol.">
        <title>Comparative genome-wide transcriptional profiling of Azorhizobium caulinodans ORS571 grown under free-living and symbiotic conditions.</title>
        <authorList>
            <person name="Tsukada S."/>
            <person name="Aono T."/>
            <person name="Akiba N."/>
            <person name="Lee KB."/>
            <person name="Liu CT."/>
            <person name="Toyazaki H."/>
            <person name="Oyaizu H."/>
        </authorList>
    </citation>
    <scope>NUCLEOTIDE SEQUENCE [LARGE SCALE GENOMIC DNA]</scope>
    <source>
        <strain evidence="3">ATCC 43989 / DSM 5975 / JCM 20966 / LMG 6465 / NBRC 14845 / NCIMB 13405 / ORS 571</strain>
    </source>
</reference>